<dbReference type="SMART" id="SM01245">
    <property type="entry name" value="Jag_N"/>
    <property type="match status" value="1"/>
</dbReference>
<dbReference type="InterPro" id="IPR032782">
    <property type="entry name" value="KhpB_N"/>
</dbReference>
<name>A0A1S1V8G0_9FIRM</name>
<keyword evidence="3" id="KW-1185">Reference proteome</keyword>
<sequence>MDIKEIVLEGKEIDEIIDRGLLQISKSREEVEIEVIEKEKSFFGKVKSYQVKISYSEQAEVEQEEESSRESLDSEPSFYIDYLDDGVYMSFLEQGKKLDLMTIFEIISKYGIKDIIFSDVKKGFSEYGSIPFKIAPAQEREVPENGFLTYASADKMNGFIILFENSEKSPSEILEEIKEVFKIGVDYSKLEEAVSEKMYNRPVLVAEGIRAVDGKDGYVDYKFKTESMTNPRVKEDGTVDFKELELFNNIEANTVIAELIPPEEGEDGKDVFGNVVTFKAGKFASFKYGKNVEEIEGGKLLVSRTDGQIKLEDGKINIYEVYEVRGNVDNSVGNIDFKGSVKIKGNILTGFTVKCKGDLEVEGVIESANVESEGNIFIKKGILGSDRCEVKAKGNIYSRYIESAYVFSEKLVESEMMLHSEIVSRGDVIASGKKGVIMGGRTRAKNEVRAKSIGTVMATPTFIEVGVDPYIKQETDLLKKGIDSLEADIYKLEQVISHLKGSYDRGILDEKKRGMYLSAIDTKIDLEKRLEEAVAMADRNNYEKQVIRGRVVFEDIIHPGVRITIGTSIYQIDEDIAHSTIYKDQFDGEIKIGPFIDK</sequence>
<dbReference type="InterPro" id="IPR038247">
    <property type="entry name" value="Jag_N_dom_sf"/>
</dbReference>
<reference evidence="2 3" key="1">
    <citation type="submission" date="2016-09" db="EMBL/GenBank/DDBJ databases">
        <title>Genome sequence of Eubacterium angustum.</title>
        <authorList>
            <person name="Poehlein A."/>
            <person name="Daniel R."/>
        </authorList>
    </citation>
    <scope>NUCLEOTIDE SEQUENCE [LARGE SCALE GENOMIC DNA]</scope>
    <source>
        <strain evidence="2 3">DSM 1989</strain>
    </source>
</reference>
<comment type="caution">
    <text evidence="2">The sequence shown here is derived from an EMBL/GenBank/DDBJ whole genome shotgun (WGS) entry which is preliminary data.</text>
</comment>
<dbReference type="EMBL" id="MKIE01000002">
    <property type="protein sequence ID" value="OHW62784.1"/>
    <property type="molecule type" value="Genomic_DNA"/>
</dbReference>
<gene>
    <name evidence="2" type="ORF">EUAN_05680</name>
</gene>
<feature type="domain" description="RNA-binding protein KhpB N-terminal" evidence="1">
    <location>
        <begin position="7"/>
        <end position="56"/>
    </location>
</feature>
<dbReference type="Pfam" id="PF20250">
    <property type="entry name" value="FapA_N"/>
    <property type="match status" value="1"/>
</dbReference>
<dbReference type="OrthoDB" id="9816426at2"/>
<dbReference type="PANTHER" id="PTHR38032">
    <property type="entry name" value="POLYMERASE-RELATED"/>
    <property type="match status" value="1"/>
</dbReference>
<protein>
    <recommendedName>
        <fullName evidence="1">RNA-binding protein KhpB N-terminal domain-containing protein</fullName>
    </recommendedName>
</protein>
<evidence type="ECO:0000313" key="3">
    <source>
        <dbReference type="Proteomes" id="UP000180254"/>
    </source>
</evidence>
<dbReference type="AlphaFoldDB" id="A0A1S1V8G0"/>
<proteinExistence type="predicted"/>
<dbReference type="Pfam" id="PF14804">
    <property type="entry name" value="Jag_N"/>
    <property type="match status" value="1"/>
</dbReference>
<dbReference type="InterPro" id="IPR046866">
    <property type="entry name" value="FapA_N"/>
</dbReference>
<dbReference type="STRING" id="39480.EUAN_05680"/>
<accession>A0A1S1V8G0</accession>
<organism evidence="2 3">
    <name type="scientific">Andreesenia angusta</name>
    <dbReference type="NCBI Taxonomy" id="39480"/>
    <lineage>
        <taxon>Bacteria</taxon>
        <taxon>Bacillati</taxon>
        <taxon>Bacillota</taxon>
        <taxon>Tissierellia</taxon>
        <taxon>Tissierellales</taxon>
        <taxon>Gottschalkiaceae</taxon>
        <taxon>Andreesenia</taxon>
    </lineage>
</organism>
<dbReference type="InterPro" id="IPR046865">
    <property type="entry name" value="FapA_b_solenoid"/>
</dbReference>
<dbReference type="Proteomes" id="UP000180254">
    <property type="component" value="Unassembled WGS sequence"/>
</dbReference>
<dbReference type="RefSeq" id="WP_071061483.1">
    <property type="nucleotide sequence ID" value="NZ_MKIE01000002.1"/>
</dbReference>
<dbReference type="PANTHER" id="PTHR38032:SF1">
    <property type="entry name" value="RNA-BINDING PROTEIN KHPB N-TERMINAL DOMAIN-CONTAINING PROTEIN"/>
    <property type="match status" value="1"/>
</dbReference>
<dbReference type="InterPro" id="IPR005646">
    <property type="entry name" value="FapA"/>
</dbReference>
<dbReference type="Gene3D" id="3.30.30.80">
    <property type="entry name" value="probable RNA-binding protein from clostridium symbiosum atcc 14940"/>
    <property type="match status" value="1"/>
</dbReference>
<dbReference type="Pfam" id="PF03961">
    <property type="entry name" value="FapA"/>
    <property type="match status" value="1"/>
</dbReference>
<evidence type="ECO:0000259" key="1">
    <source>
        <dbReference type="SMART" id="SM01245"/>
    </source>
</evidence>
<evidence type="ECO:0000313" key="2">
    <source>
        <dbReference type="EMBL" id="OHW62784.1"/>
    </source>
</evidence>